<dbReference type="InterPro" id="IPR006073">
    <property type="entry name" value="GTP-bd"/>
</dbReference>
<sequence>MAKKALWSTKLTYKPLPDDIIVPVMGPTGVGKSTFINYLARDSVKVGHELKSCTADLQPVVITSSQHPQLGGQRLVIVDTPGFDDTYVPDSEILRRIALWLATAYNSEMKLGGVIYLHDISLSRMLGTTRKNLEVFQKLCGDDAFRSVILGTTKWGDVFKEDGDMRTQQLRDNYWRDMLDHGSKVFKFEDSSKSAWTMVDSIVELNRSRAEVLQIQRELVDALKLIPDTEAGQKLRNDLDQVLKKLREDRKAQKKDESKRLELDYEIAQVREQMKFMRVPVSQRVLGFLSLGIDKILDAVALSPPAPESSITRLAIDCDRLVLLFGENREVKNMLFKLLSAEGVDVENDQNAPTQEIKCWSVGTNEETSIIIDTPDFDSYSNPGRVVQKTRTWLETSCREDMKLGVVYLKLNGSSSGTGAVSLQAKKLPILATSSRVTPRPNESTLSLNQSLSNNKLVSNGPSDLPTARQSPPNPPVISPTGARPFAPPSDTKTGASFLPSTASISPPEKGVRPSSITRRSNDTSLPAVPKEGPPTTTVMEDEGTIPATTVAGHPLPTKQPVSPGLIPRFIRSKGPQPTPSPLPAGIAGSSLSAMEFFQGLPSADTILFATLTTRPKTQSSEEASEAVDVPYYASNGKFAEFQNTPEAAQAMLRLSLEKTLSVDVLLDALISLDEETTSKPEGGKFKLKFGSFRSLFR</sequence>
<name>A0A0C9WIA2_9AGAR</name>
<dbReference type="OrthoDB" id="2155212at2759"/>
<keyword evidence="5" id="KW-1185">Reference proteome</keyword>
<dbReference type="Gene3D" id="3.40.50.300">
    <property type="entry name" value="P-loop containing nucleotide triphosphate hydrolases"/>
    <property type="match status" value="1"/>
</dbReference>
<protein>
    <recommendedName>
        <fullName evidence="3">G domain-containing protein</fullName>
    </recommendedName>
</protein>
<keyword evidence="1" id="KW-0175">Coiled coil</keyword>
<gene>
    <name evidence="4" type="ORF">K443DRAFT_135244</name>
</gene>
<dbReference type="SUPFAM" id="SSF52540">
    <property type="entry name" value="P-loop containing nucleoside triphosphate hydrolases"/>
    <property type="match status" value="1"/>
</dbReference>
<evidence type="ECO:0000256" key="1">
    <source>
        <dbReference type="SAM" id="Coils"/>
    </source>
</evidence>
<evidence type="ECO:0000313" key="5">
    <source>
        <dbReference type="Proteomes" id="UP000054477"/>
    </source>
</evidence>
<feature type="compositionally biased region" description="Polar residues" evidence="2">
    <location>
        <begin position="491"/>
        <end position="505"/>
    </location>
</feature>
<feature type="region of interest" description="Disordered" evidence="2">
    <location>
        <begin position="434"/>
        <end position="541"/>
    </location>
</feature>
<dbReference type="STRING" id="1095629.A0A0C9WIA2"/>
<dbReference type="AlphaFoldDB" id="A0A0C9WIA2"/>
<dbReference type="InterPro" id="IPR027417">
    <property type="entry name" value="P-loop_NTPase"/>
</dbReference>
<dbReference type="CDD" id="cd00882">
    <property type="entry name" value="Ras_like_GTPase"/>
    <property type="match status" value="1"/>
</dbReference>
<organism evidence="4 5">
    <name type="scientific">Laccaria amethystina LaAM-08-1</name>
    <dbReference type="NCBI Taxonomy" id="1095629"/>
    <lineage>
        <taxon>Eukaryota</taxon>
        <taxon>Fungi</taxon>
        <taxon>Dikarya</taxon>
        <taxon>Basidiomycota</taxon>
        <taxon>Agaricomycotina</taxon>
        <taxon>Agaricomycetes</taxon>
        <taxon>Agaricomycetidae</taxon>
        <taxon>Agaricales</taxon>
        <taxon>Agaricineae</taxon>
        <taxon>Hydnangiaceae</taxon>
        <taxon>Laccaria</taxon>
    </lineage>
</organism>
<evidence type="ECO:0000313" key="4">
    <source>
        <dbReference type="EMBL" id="KIJ92589.1"/>
    </source>
</evidence>
<proteinExistence type="predicted"/>
<dbReference type="Pfam" id="PF01926">
    <property type="entry name" value="MMR_HSR1"/>
    <property type="match status" value="1"/>
</dbReference>
<evidence type="ECO:0000256" key="2">
    <source>
        <dbReference type="SAM" id="MobiDB-lite"/>
    </source>
</evidence>
<dbReference type="Proteomes" id="UP000054477">
    <property type="component" value="Unassembled WGS sequence"/>
</dbReference>
<feature type="coiled-coil region" evidence="1">
    <location>
        <begin position="236"/>
        <end position="271"/>
    </location>
</feature>
<feature type="compositionally biased region" description="Polar residues" evidence="2">
    <location>
        <begin position="515"/>
        <end position="525"/>
    </location>
</feature>
<reference evidence="5" key="2">
    <citation type="submission" date="2015-01" db="EMBL/GenBank/DDBJ databases">
        <title>Evolutionary Origins and Diversification of the Mycorrhizal Mutualists.</title>
        <authorList>
            <consortium name="DOE Joint Genome Institute"/>
            <consortium name="Mycorrhizal Genomics Consortium"/>
            <person name="Kohler A."/>
            <person name="Kuo A."/>
            <person name="Nagy L.G."/>
            <person name="Floudas D."/>
            <person name="Copeland A."/>
            <person name="Barry K.W."/>
            <person name="Cichocki N."/>
            <person name="Veneault-Fourrey C."/>
            <person name="LaButti K."/>
            <person name="Lindquist E.A."/>
            <person name="Lipzen A."/>
            <person name="Lundell T."/>
            <person name="Morin E."/>
            <person name="Murat C."/>
            <person name="Riley R."/>
            <person name="Ohm R."/>
            <person name="Sun H."/>
            <person name="Tunlid A."/>
            <person name="Henrissat B."/>
            <person name="Grigoriev I.V."/>
            <person name="Hibbett D.S."/>
            <person name="Martin F."/>
        </authorList>
    </citation>
    <scope>NUCLEOTIDE SEQUENCE [LARGE SCALE GENOMIC DNA]</scope>
    <source>
        <strain evidence="5">LaAM-08-1</strain>
    </source>
</reference>
<evidence type="ECO:0000259" key="3">
    <source>
        <dbReference type="Pfam" id="PF01926"/>
    </source>
</evidence>
<dbReference type="HOGENOM" id="CLU_018003_8_0_1"/>
<feature type="domain" description="G" evidence="3">
    <location>
        <begin position="24"/>
        <end position="88"/>
    </location>
</feature>
<accession>A0A0C9WIA2</accession>
<dbReference type="GO" id="GO:0005525">
    <property type="term" value="F:GTP binding"/>
    <property type="evidence" value="ECO:0007669"/>
    <property type="project" value="InterPro"/>
</dbReference>
<dbReference type="EMBL" id="KN838899">
    <property type="protein sequence ID" value="KIJ92589.1"/>
    <property type="molecule type" value="Genomic_DNA"/>
</dbReference>
<feature type="compositionally biased region" description="Low complexity" evidence="2">
    <location>
        <begin position="442"/>
        <end position="460"/>
    </location>
</feature>
<reference evidence="4 5" key="1">
    <citation type="submission" date="2014-04" db="EMBL/GenBank/DDBJ databases">
        <authorList>
            <consortium name="DOE Joint Genome Institute"/>
            <person name="Kuo A."/>
            <person name="Kohler A."/>
            <person name="Nagy L.G."/>
            <person name="Floudas D."/>
            <person name="Copeland A."/>
            <person name="Barry K.W."/>
            <person name="Cichocki N."/>
            <person name="Veneault-Fourrey C."/>
            <person name="LaButti K."/>
            <person name="Lindquist E.A."/>
            <person name="Lipzen A."/>
            <person name="Lundell T."/>
            <person name="Morin E."/>
            <person name="Murat C."/>
            <person name="Sun H."/>
            <person name="Tunlid A."/>
            <person name="Henrissat B."/>
            <person name="Grigoriev I.V."/>
            <person name="Hibbett D.S."/>
            <person name="Martin F."/>
            <person name="Nordberg H.P."/>
            <person name="Cantor M.N."/>
            <person name="Hua S.X."/>
        </authorList>
    </citation>
    <scope>NUCLEOTIDE SEQUENCE [LARGE SCALE GENOMIC DNA]</scope>
    <source>
        <strain evidence="4 5">LaAM-08-1</strain>
    </source>
</reference>